<dbReference type="PANTHER" id="PTHR35789">
    <property type="entry name" value="SPORE GERMINATION PROTEIN B3"/>
    <property type="match status" value="1"/>
</dbReference>
<proteinExistence type="inferred from homology"/>
<gene>
    <name evidence="10" type="ORF">JOE21_003252</name>
</gene>
<dbReference type="EMBL" id="JAVDQG010000008">
    <property type="protein sequence ID" value="MDR6227237.1"/>
    <property type="molecule type" value="Genomic_DNA"/>
</dbReference>
<dbReference type="Proteomes" id="UP001185012">
    <property type="component" value="Unassembled WGS sequence"/>
</dbReference>
<keyword evidence="7" id="KW-0449">Lipoprotein</keyword>
<dbReference type="InterPro" id="IPR008844">
    <property type="entry name" value="Spore_GerAC-like"/>
</dbReference>
<dbReference type="RefSeq" id="WP_309868185.1">
    <property type="nucleotide sequence ID" value="NZ_JAVDQG010000008.1"/>
</dbReference>
<keyword evidence="11" id="KW-1185">Reference proteome</keyword>
<dbReference type="PANTHER" id="PTHR35789:SF1">
    <property type="entry name" value="SPORE GERMINATION PROTEIN B3"/>
    <property type="match status" value="1"/>
</dbReference>
<name>A0ABU1IR08_9BACL</name>
<dbReference type="InterPro" id="IPR038501">
    <property type="entry name" value="Spore_GerAC_C_sf"/>
</dbReference>
<accession>A0ABU1IR08</accession>
<protein>
    <submittedName>
        <fullName evidence="10">Spore germination protein KC</fullName>
    </submittedName>
</protein>
<evidence type="ECO:0000259" key="8">
    <source>
        <dbReference type="Pfam" id="PF05504"/>
    </source>
</evidence>
<dbReference type="Gene3D" id="3.30.300.210">
    <property type="entry name" value="Nutrient germinant receptor protein C, domain 3"/>
    <property type="match status" value="1"/>
</dbReference>
<comment type="subcellular location">
    <subcellularLocation>
        <location evidence="1">Membrane</location>
        <topology evidence="1">Lipid-anchor</topology>
    </subcellularLocation>
</comment>
<reference evidence="10 11" key="1">
    <citation type="submission" date="2023-07" db="EMBL/GenBank/DDBJ databases">
        <title>Genomic Encyclopedia of Type Strains, Phase IV (KMG-IV): sequencing the most valuable type-strain genomes for metagenomic binning, comparative biology and taxonomic classification.</title>
        <authorList>
            <person name="Goeker M."/>
        </authorList>
    </citation>
    <scope>NUCLEOTIDE SEQUENCE [LARGE SCALE GENOMIC DNA]</scope>
    <source>
        <strain evidence="10 11">DSM 45903</strain>
    </source>
</reference>
<comment type="caution">
    <text evidence="10">The sequence shown here is derived from an EMBL/GenBank/DDBJ whole genome shotgun (WGS) entry which is preliminary data.</text>
</comment>
<comment type="similarity">
    <text evidence="2">Belongs to the GerABKC lipoprotein family.</text>
</comment>
<evidence type="ECO:0000256" key="5">
    <source>
        <dbReference type="ARBA" id="ARBA00023136"/>
    </source>
</evidence>
<evidence type="ECO:0000256" key="6">
    <source>
        <dbReference type="ARBA" id="ARBA00023139"/>
    </source>
</evidence>
<feature type="domain" description="Spore germination GerAC-like C-terminal" evidence="8">
    <location>
        <begin position="205"/>
        <end position="367"/>
    </location>
</feature>
<evidence type="ECO:0000256" key="1">
    <source>
        <dbReference type="ARBA" id="ARBA00004635"/>
    </source>
</evidence>
<keyword evidence="4" id="KW-0732">Signal</keyword>
<organism evidence="10 11">
    <name type="scientific">Desmospora profundinema</name>
    <dbReference type="NCBI Taxonomy" id="1571184"/>
    <lineage>
        <taxon>Bacteria</taxon>
        <taxon>Bacillati</taxon>
        <taxon>Bacillota</taxon>
        <taxon>Bacilli</taxon>
        <taxon>Bacillales</taxon>
        <taxon>Thermoactinomycetaceae</taxon>
        <taxon>Desmospora</taxon>
    </lineage>
</organism>
<sequence length="371" mass="41657">MRFHKGLVVAMIITLLPGCWDAREIEDRTAVVATAIDTHPEGYEVTVQIPIPMKIVGGGEGGGDGGQEAVEILSGEGSTVSDALDEIQAKSNQDVFFGNNRLILIGEEMAKKGIGQMLDSLRRNPEIRRRQWPVVVKGKAKDTLGVNTKLEQVPMEFILSMLENGIRDGLFVREGLNDLFEDLSNPAKEPVVNYITVVKDDILWSGVAVFRGDRMVGKFDRKVSRAVIHIGYGDMGEPTDASCIKVPGEIVFAPKELKRRVKILEDGEKLRIRVQIDMRGDITERTCQIDLSSDDNLAVLEKSVERVYERRARHTIRRAQAVGSDIFNFGDIIRARHPGRWRAMDWEKEFPDVEVDVNYKVTIRRFGTEAR</sequence>
<evidence type="ECO:0000256" key="2">
    <source>
        <dbReference type="ARBA" id="ARBA00007886"/>
    </source>
</evidence>
<evidence type="ECO:0000259" key="9">
    <source>
        <dbReference type="Pfam" id="PF25198"/>
    </source>
</evidence>
<dbReference type="InterPro" id="IPR057336">
    <property type="entry name" value="GerAC_N"/>
</dbReference>
<dbReference type="Pfam" id="PF25198">
    <property type="entry name" value="Spore_GerAC_N"/>
    <property type="match status" value="1"/>
</dbReference>
<evidence type="ECO:0000256" key="4">
    <source>
        <dbReference type="ARBA" id="ARBA00022729"/>
    </source>
</evidence>
<keyword evidence="5" id="KW-0472">Membrane</keyword>
<feature type="domain" description="Spore germination protein N-terminal" evidence="9">
    <location>
        <begin position="21"/>
        <end position="197"/>
    </location>
</feature>
<evidence type="ECO:0000313" key="10">
    <source>
        <dbReference type="EMBL" id="MDR6227237.1"/>
    </source>
</evidence>
<dbReference type="NCBIfam" id="TIGR02887">
    <property type="entry name" value="spore_ger_x_C"/>
    <property type="match status" value="1"/>
</dbReference>
<keyword evidence="6" id="KW-0564">Palmitate</keyword>
<evidence type="ECO:0000256" key="3">
    <source>
        <dbReference type="ARBA" id="ARBA00022544"/>
    </source>
</evidence>
<dbReference type="InterPro" id="IPR046953">
    <property type="entry name" value="Spore_GerAC-like_C"/>
</dbReference>
<evidence type="ECO:0000313" key="11">
    <source>
        <dbReference type="Proteomes" id="UP001185012"/>
    </source>
</evidence>
<dbReference type="Pfam" id="PF05504">
    <property type="entry name" value="Spore_GerAC"/>
    <property type="match status" value="1"/>
</dbReference>
<evidence type="ECO:0000256" key="7">
    <source>
        <dbReference type="ARBA" id="ARBA00023288"/>
    </source>
</evidence>
<keyword evidence="3" id="KW-0309">Germination</keyword>